<protein>
    <submittedName>
        <fullName evidence="1">Uncharacterized protein</fullName>
    </submittedName>
</protein>
<organism evidence="1 2">
    <name type="scientific">Fusarium coffeatum</name>
    <dbReference type="NCBI Taxonomy" id="231269"/>
    <lineage>
        <taxon>Eukaryota</taxon>
        <taxon>Fungi</taxon>
        <taxon>Dikarya</taxon>
        <taxon>Ascomycota</taxon>
        <taxon>Pezizomycotina</taxon>
        <taxon>Sordariomycetes</taxon>
        <taxon>Hypocreomycetidae</taxon>
        <taxon>Hypocreales</taxon>
        <taxon>Nectriaceae</taxon>
        <taxon>Fusarium</taxon>
        <taxon>Fusarium incarnatum-equiseti species complex</taxon>
    </lineage>
</organism>
<proteinExistence type="predicted"/>
<reference evidence="1 2" key="1">
    <citation type="submission" date="2018-06" db="EMBL/GenBank/DDBJ databases">
        <title>Fusarium incarnatum-equiseti species complex species 28.</title>
        <authorList>
            <person name="Gardiner D.M."/>
        </authorList>
    </citation>
    <scope>NUCLEOTIDE SEQUENCE [LARGE SCALE GENOMIC DNA]</scope>
    <source>
        <strain evidence="1 2">FIESC_28</strain>
    </source>
</reference>
<comment type="caution">
    <text evidence="1">The sequence shown here is derived from an EMBL/GenBank/DDBJ whole genome shotgun (WGS) entry which is preliminary data.</text>
</comment>
<keyword evidence="2" id="KW-1185">Reference proteome</keyword>
<name>A0A366RQT7_9HYPO</name>
<evidence type="ECO:0000313" key="1">
    <source>
        <dbReference type="EMBL" id="RBR19469.1"/>
    </source>
</evidence>
<evidence type="ECO:0000313" key="2">
    <source>
        <dbReference type="Proteomes" id="UP000253153"/>
    </source>
</evidence>
<sequence length="77" mass="8858">MLKGTYWSTRSVENDVVREMATMQKTKDSDLDFDLIEATASEIFVEVTVSGHTFDGDDLIFYQLREEVGVADYFRHS</sequence>
<dbReference type="Proteomes" id="UP000253153">
    <property type="component" value="Unassembled WGS sequence"/>
</dbReference>
<gene>
    <name evidence="1" type="ORF">FIESC28_05579</name>
</gene>
<dbReference type="AlphaFoldDB" id="A0A366RQT7"/>
<dbReference type="EMBL" id="QKXC01000114">
    <property type="protein sequence ID" value="RBR19469.1"/>
    <property type="molecule type" value="Genomic_DNA"/>
</dbReference>
<dbReference type="RefSeq" id="XP_031016221.1">
    <property type="nucleotide sequence ID" value="XM_031159724.1"/>
</dbReference>
<accession>A0A366RQT7</accession>
<dbReference type="GeneID" id="41995020"/>